<feature type="domain" description="Isochorismatase-like" evidence="3">
    <location>
        <begin position="73"/>
        <end position="243"/>
    </location>
</feature>
<gene>
    <name evidence="4" type="ORF">K7G82_17795</name>
</gene>
<keyword evidence="5" id="KW-1185">Reference proteome</keyword>
<dbReference type="Gene3D" id="3.40.50.850">
    <property type="entry name" value="Isochorismatase-like"/>
    <property type="match status" value="1"/>
</dbReference>
<name>A0ABS7PUV8_9SPHN</name>
<dbReference type="Pfam" id="PF00857">
    <property type="entry name" value="Isochorismatase"/>
    <property type="match status" value="1"/>
</dbReference>
<feature type="compositionally biased region" description="Basic residues" evidence="2">
    <location>
        <begin position="10"/>
        <end position="28"/>
    </location>
</feature>
<keyword evidence="1" id="KW-0378">Hydrolase</keyword>
<evidence type="ECO:0000256" key="2">
    <source>
        <dbReference type="SAM" id="MobiDB-lite"/>
    </source>
</evidence>
<dbReference type="InterPro" id="IPR036380">
    <property type="entry name" value="Isochorismatase-like_sf"/>
</dbReference>
<dbReference type="PANTHER" id="PTHR43540">
    <property type="entry name" value="PEROXYUREIDOACRYLATE/UREIDOACRYLATE AMIDOHYDROLASE-RELATED"/>
    <property type="match status" value="1"/>
</dbReference>
<proteinExistence type="predicted"/>
<reference evidence="4 5" key="1">
    <citation type="submission" date="2021-08" db="EMBL/GenBank/DDBJ databases">
        <authorList>
            <person name="Tuo L."/>
        </authorList>
    </citation>
    <scope>NUCLEOTIDE SEQUENCE [LARGE SCALE GENOMIC DNA]</scope>
    <source>
        <strain evidence="4 5">JCM 31229</strain>
    </source>
</reference>
<dbReference type="CDD" id="cd00431">
    <property type="entry name" value="cysteine_hydrolases"/>
    <property type="match status" value="1"/>
</dbReference>
<dbReference type="InterPro" id="IPR050272">
    <property type="entry name" value="Isochorismatase-like_hydrls"/>
</dbReference>
<sequence length="255" mass="27571">MRSGGDARRSARRRGAALRRCAGHRPCHRQRDRDHPRPGLRRKPSRAHPAFGAGYAHAGPVKDAPLLLDPSRTALVLVDLQTLIVDLPLAPLAGRALAARAIAFAARMRAAGGTVILVRADMSGDPRAALHQPVDTPIAHPEGPLPDDWAELVDGLAEPGDVIVTKRQWGGFYGTDLDLQLRRRGLDTLILGGIATNFGVESTARQAFEHGYAVVVAQDLTTSFTERMHDFAVEEVLRRVGRVRASSVISFGRDG</sequence>
<comment type="caution">
    <text evidence="4">The sequence shown here is derived from an EMBL/GenBank/DDBJ whole genome shotgun (WGS) entry which is preliminary data.</text>
</comment>
<evidence type="ECO:0000256" key="1">
    <source>
        <dbReference type="ARBA" id="ARBA00022801"/>
    </source>
</evidence>
<evidence type="ECO:0000313" key="4">
    <source>
        <dbReference type="EMBL" id="MBY8824162.1"/>
    </source>
</evidence>
<dbReference type="SUPFAM" id="SSF52499">
    <property type="entry name" value="Isochorismatase-like hydrolases"/>
    <property type="match status" value="1"/>
</dbReference>
<dbReference type="PANTHER" id="PTHR43540:SF7">
    <property type="entry name" value="ISOCHORISMATASE FAMILY PROTEIN YECD"/>
    <property type="match status" value="1"/>
</dbReference>
<dbReference type="InterPro" id="IPR000868">
    <property type="entry name" value="Isochorismatase-like_dom"/>
</dbReference>
<evidence type="ECO:0000259" key="3">
    <source>
        <dbReference type="Pfam" id="PF00857"/>
    </source>
</evidence>
<evidence type="ECO:0000313" key="5">
    <source>
        <dbReference type="Proteomes" id="UP000706039"/>
    </source>
</evidence>
<feature type="region of interest" description="Disordered" evidence="2">
    <location>
        <begin position="1"/>
        <end position="55"/>
    </location>
</feature>
<dbReference type="EMBL" id="JAINVV010000008">
    <property type="protein sequence ID" value="MBY8824162.1"/>
    <property type="molecule type" value="Genomic_DNA"/>
</dbReference>
<dbReference type="Proteomes" id="UP000706039">
    <property type="component" value="Unassembled WGS sequence"/>
</dbReference>
<accession>A0ABS7PUV8</accession>
<protein>
    <submittedName>
        <fullName evidence="4">Isochorismatase family protein</fullName>
    </submittedName>
</protein>
<organism evidence="4 5">
    <name type="scientific">Sphingomonas colocasiae</name>
    <dbReference type="NCBI Taxonomy" id="1848973"/>
    <lineage>
        <taxon>Bacteria</taxon>
        <taxon>Pseudomonadati</taxon>
        <taxon>Pseudomonadota</taxon>
        <taxon>Alphaproteobacteria</taxon>
        <taxon>Sphingomonadales</taxon>
        <taxon>Sphingomonadaceae</taxon>
        <taxon>Sphingomonas</taxon>
    </lineage>
</organism>